<dbReference type="RefSeq" id="WP_050369120.1">
    <property type="nucleotide sequence ID" value="NZ_KQ257800.1"/>
</dbReference>
<sequence>MPDDVIVGYLRRLDGTDDNAVRQLVLAMRNFADAKRLVLTMVFVEQEPGVTSTLGTMTRYCLRHGIRQVVVPSALHLNRLPGLAALSRELLAQSIGGQVWIATGGEDA</sequence>
<gene>
    <name evidence="1" type="ORF">IQ63_02070</name>
</gene>
<evidence type="ECO:0000313" key="1">
    <source>
        <dbReference type="EMBL" id="KND39584.1"/>
    </source>
</evidence>
<dbReference type="AlphaFoldDB" id="A0A0L0KPX3"/>
<evidence type="ECO:0008006" key="3">
    <source>
        <dbReference type="Google" id="ProtNLM"/>
    </source>
</evidence>
<dbReference type="PATRIC" id="fig|42234.21.peg.426"/>
<proteinExistence type="predicted"/>
<dbReference type="Proteomes" id="UP000037151">
    <property type="component" value="Unassembled WGS sequence"/>
</dbReference>
<evidence type="ECO:0000313" key="2">
    <source>
        <dbReference type="Proteomes" id="UP000037151"/>
    </source>
</evidence>
<accession>A0A0L0KPX3</accession>
<name>A0A0L0KPX3_9ACTN</name>
<reference evidence="2" key="1">
    <citation type="submission" date="2014-07" db="EMBL/GenBank/DDBJ databases">
        <title>Genome sequencing of plant-pathogenic Streptomyces species.</title>
        <authorList>
            <person name="Harrison J."/>
            <person name="Sapp M."/>
            <person name="Thwaites R."/>
            <person name="Studholme D.J."/>
        </authorList>
    </citation>
    <scope>NUCLEOTIDE SEQUENCE [LARGE SCALE GENOMIC DNA]</scope>
    <source>
        <strain evidence="2">NCPPB 4445</strain>
    </source>
</reference>
<dbReference type="EMBL" id="JPPY01000020">
    <property type="protein sequence ID" value="KND39584.1"/>
    <property type="molecule type" value="Genomic_DNA"/>
</dbReference>
<dbReference type="OrthoDB" id="4558312at2"/>
<protein>
    <recommendedName>
        <fullName evidence="3">Resolvase/invertase-type recombinase catalytic domain-containing protein</fullName>
    </recommendedName>
</protein>
<organism evidence="1 2">
    <name type="scientific">Streptomyces acidiscabies</name>
    <dbReference type="NCBI Taxonomy" id="42234"/>
    <lineage>
        <taxon>Bacteria</taxon>
        <taxon>Bacillati</taxon>
        <taxon>Actinomycetota</taxon>
        <taxon>Actinomycetes</taxon>
        <taxon>Kitasatosporales</taxon>
        <taxon>Streptomycetaceae</taxon>
        <taxon>Streptomyces</taxon>
    </lineage>
</organism>
<comment type="caution">
    <text evidence="1">The sequence shown here is derived from an EMBL/GenBank/DDBJ whole genome shotgun (WGS) entry which is preliminary data.</text>
</comment>